<dbReference type="Proteomes" id="UP001291926">
    <property type="component" value="Unassembled WGS sequence"/>
</dbReference>
<dbReference type="Gene3D" id="3.40.50.2300">
    <property type="match status" value="2"/>
</dbReference>
<keyword evidence="9 15" id="KW-0472">Membrane</keyword>
<dbReference type="EMBL" id="JAYDYQ010002614">
    <property type="protein sequence ID" value="KAK4482076.1"/>
    <property type="molecule type" value="Genomic_DNA"/>
</dbReference>
<protein>
    <recommendedName>
        <fullName evidence="15">Glutamate receptor</fullName>
    </recommendedName>
</protein>
<dbReference type="PANTHER" id="PTHR34836:SF1">
    <property type="entry name" value="OS09G0428600 PROTEIN"/>
    <property type="match status" value="1"/>
</dbReference>
<keyword evidence="12 15" id="KW-1071">Ligand-gated ion channel</keyword>
<evidence type="ECO:0000256" key="12">
    <source>
        <dbReference type="ARBA" id="ARBA00023286"/>
    </source>
</evidence>
<dbReference type="SUPFAM" id="SSF53822">
    <property type="entry name" value="Periplasmic binding protein-like I"/>
    <property type="match status" value="1"/>
</dbReference>
<comment type="caution">
    <text evidence="19">The sequence shown here is derived from an EMBL/GenBank/DDBJ whole genome shotgun (WGS) entry which is preliminary data.</text>
</comment>
<dbReference type="Pfam" id="PF10613">
    <property type="entry name" value="Lig_chan-Glu_bd"/>
    <property type="match status" value="1"/>
</dbReference>
<feature type="transmembrane region" description="Helical" evidence="17">
    <location>
        <begin position="617"/>
        <end position="635"/>
    </location>
</feature>
<keyword evidence="5 17" id="KW-0812">Transmembrane</keyword>
<feature type="transmembrane region" description="Helical" evidence="17">
    <location>
        <begin position="583"/>
        <end position="605"/>
    </location>
</feature>
<comment type="function">
    <text evidence="14">Glutamate-gated receptor that probably acts as a non-selective cation channel. May be involved in light-signal transduction and calcium homeostasis via the regulation of calcium influx into cells.</text>
</comment>
<dbReference type="SMART" id="SM00079">
    <property type="entry name" value="PBPe"/>
    <property type="match status" value="1"/>
</dbReference>
<sequence length="943" mass="105345">MEKKFCILHFFLFLINILITTLMAQRLMPTIPIRVGVVLDMDNQVVQMGLNCISMALSDFYAKHDHYATRLALNNRDSKGTAVGAAAAAVDLLKNVEVQAIIGPMFSSQANFLIDLGDEAQVPIITFTATSPSLSSSRSQYFVRATLNDSSQVKAIGSIIQAFGWRQVVPIYVDNEFGKGLIPYLNDAMEEVNARIPYRSVIPSLATDDQIAAELYKLMSMQTRVFIVHMLRPLGSRLFTKAKQLGMMSENYAWIITDGIANAFDAIDPSVKESMLGVIGVIPYVPKTTELDNFKIRYRKRATGPILDVNTFGLWAYDSATALAMAVEEARQTNARFSKANITRNSTDIEAIGVSTDGPKIIQALLSTRFKGLAGDFQLVNGQLQSPPYQIVNVIGPAARGVGYWTKENGIVKELNFTNANANTNTYSALKSNLGSIIWPGDRTSPPKGWVIPTNGRKLRIGVPFKDGFTEFVRVTWNPDNSTKVEGYCIDVFDAVMATLPYGVQYEYIPFSNSQHKSAGSYNDLANQVYFGKYDAVVGDMTIVANRSEYVDFTLPYTESGVSMVAPIKHNKSKSPWVFLKPLTWELWVTSLCSFVCIGLVIWILEHRINQDFRGTFWHQVGLVLWFAFSTLVFAHKEKLVSNLSKLVLIFWFFVVLVLTQSYTASLTSILTLQQLQPTVTDINTLLKNHEYVGYQQGSFVFDMLKRMTFDESRLLPYNSIEEMNELFSNGSKKGRIAAAYDEIPYIKLFLGKYCSKYTMVDPVYKTDGFGFVFPIGSPLVTDTSRAILNVTQGEEMVRIERKWFGDKTECSDLSASLSSNSLGLESFWMLFVIVGSAAAIALIIYLGRFLYRNWDVIQEADLVGDMFANLLQRFLGVDPNAPDFMNADGIGIGIEREILGDIEPPPENVQQIPPPENVQQIPPEEAHQEIELANPNQNLPRN</sequence>
<evidence type="ECO:0000256" key="11">
    <source>
        <dbReference type="ARBA" id="ARBA00023180"/>
    </source>
</evidence>
<dbReference type="Gene3D" id="3.40.190.10">
    <property type="entry name" value="Periplasmic binding protein-like II"/>
    <property type="match status" value="2"/>
</dbReference>
<keyword evidence="13 15" id="KW-0407">Ion channel</keyword>
<evidence type="ECO:0000256" key="10">
    <source>
        <dbReference type="ARBA" id="ARBA00023170"/>
    </source>
</evidence>
<proteinExistence type="inferred from homology"/>
<feature type="transmembrane region" description="Helical" evidence="17">
    <location>
        <begin position="828"/>
        <end position="848"/>
    </location>
</feature>
<dbReference type="InterPro" id="IPR001828">
    <property type="entry name" value="ANF_lig-bd_rcpt"/>
</dbReference>
<comment type="function">
    <text evidence="15">Glutamate-gated receptor that probably acts as non-selective cation channel.</text>
</comment>
<name>A0ABR0CZT4_9LAMI</name>
<comment type="similarity">
    <text evidence="2 15">Belongs to the glutamate-gated ion channel (TC 1.A.10.1) family.</text>
</comment>
<accession>A0ABR0CZT4</accession>
<evidence type="ECO:0000313" key="20">
    <source>
        <dbReference type="Proteomes" id="UP001291926"/>
    </source>
</evidence>
<feature type="compositionally biased region" description="Pro residues" evidence="16">
    <location>
        <begin position="904"/>
        <end position="917"/>
    </location>
</feature>
<dbReference type="PANTHER" id="PTHR34836">
    <property type="entry name" value="OS06G0188250 PROTEIN"/>
    <property type="match status" value="1"/>
</dbReference>
<gene>
    <name evidence="19" type="ORF">RD792_011574</name>
</gene>
<keyword evidence="8 15" id="KW-0406">Ion transport</keyword>
<dbReference type="InterPro" id="IPR028082">
    <property type="entry name" value="Peripla_BP_I"/>
</dbReference>
<evidence type="ECO:0000256" key="7">
    <source>
        <dbReference type="ARBA" id="ARBA00022989"/>
    </source>
</evidence>
<comment type="subcellular location">
    <subcellularLocation>
        <location evidence="1">Membrane</location>
        <topology evidence="1">Multi-pass membrane protein</topology>
    </subcellularLocation>
</comment>
<reference evidence="19 20" key="1">
    <citation type="journal article" date="2023" name="bioRxiv">
        <title>Genome report: Whole genome sequence and annotation of Penstemon davidsonii.</title>
        <authorList>
            <person name="Ostevik K.L."/>
            <person name="Alabady M."/>
            <person name="Zhang M."/>
            <person name="Rausher M.D."/>
        </authorList>
    </citation>
    <scope>NUCLEOTIDE SEQUENCE [LARGE SCALE GENOMIC DNA]</scope>
    <source>
        <strain evidence="19">DNT005</strain>
        <tissue evidence="19">Whole leaf</tissue>
    </source>
</reference>
<keyword evidence="4 15" id="KW-0813">Transport</keyword>
<keyword evidence="7 17" id="KW-1133">Transmembrane helix</keyword>
<evidence type="ECO:0000256" key="2">
    <source>
        <dbReference type="ARBA" id="ARBA00008685"/>
    </source>
</evidence>
<organism evidence="19 20">
    <name type="scientific">Penstemon davidsonii</name>
    <dbReference type="NCBI Taxonomy" id="160366"/>
    <lineage>
        <taxon>Eukaryota</taxon>
        <taxon>Viridiplantae</taxon>
        <taxon>Streptophyta</taxon>
        <taxon>Embryophyta</taxon>
        <taxon>Tracheophyta</taxon>
        <taxon>Spermatophyta</taxon>
        <taxon>Magnoliopsida</taxon>
        <taxon>eudicotyledons</taxon>
        <taxon>Gunneridae</taxon>
        <taxon>Pentapetalae</taxon>
        <taxon>asterids</taxon>
        <taxon>lamiids</taxon>
        <taxon>Lamiales</taxon>
        <taxon>Plantaginaceae</taxon>
        <taxon>Cheloneae</taxon>
        <taxon>Penstemon</taxon>
    </lineage>
</organism>
<dbReference type="InterPro" id="IPR015683">
    <property type="entry name" value="Ionotropic_Glu_rcpt"/>
</dbReference>
<keyword evidence="6" id="KW-0732">Signal</keyword>
<evidence type="ECO:0000256" key="5">
    <source>
        <dbReference type="ARBA" id="ARBA00022692"/>
    </source>
</evidence>
<dbReference type="CDD" id="cd13686">
    <property type="entry name" value="GluR_Plant"/>
    <property type="match status" value="1"/>
</dbReference>
<evidence type="ECO:0000256" key="13">
    <source>
        <dbReference type="ARBA" id="ARBA00023303"/>
    </source>
</evidence>
<evidence type="ECO:0000256" key="6">
    <source>
        <dbReference type="ARBA" id="ARBA00022729"/>
    </source>
</evidence>
<dbReference type="InterPro" id="IPR017103">
    <property type="entry name" value="Iontropic_Glu_rcpt_pln"/>
</dbReference>
<keyword evidence="20" id="KW-1185">Reference proteome</keyword>
<dbReference type="SUPFAM" id="SSF53850">
    <property type="entry name" value="Periplasmic binding protein-like II"/>
    <property type="match status" value="1"/>
</dbReference>
<evidence type="ECO:0000256" key="16">
    <source>
        <dbReference type="SAM" id="MobiDB-lite"/>
    </source>
</evidence>
<dbReference type="CDD" id="cd19990">
    <property type="entry name" value="PBP1_GABAb_receptor_plant"/>
    <property type="match status" value="1"/>
</dbReference>
<evidence type="ECO:0000256" key="1">
    <source>
        <dbReference type="ARBA" id="ARBA00004141"/>
    </source>
</evidence>
<dbReference type="InterPro" id="IPR044440">
    <property type="entry name" value="GABAb_receptor_plant_PBP1"/>
</dbReference>
<evidence type="ECO:0000256" key="4">
    <source>
        <dbReference type="ARBA" id="ARBA00022448"/>
    </source>
</evidence>
<dbReference type="Pfam" id="PF00060">
    <property type="entry name" value="Lig_chan"/>
    <property type="match status" value="1"/>
</dbReference>
<feature type="transmembrane region" description="Helical" evidence="17">
    <location>
        <begin position="647"/>
        <end position="671"/>
    </location>
</feature>
<evidence type="ECO:0000256" key="8">
    <source>
        <dbReference type="ARBA" id="ARBA00023065"/>
    </source>
</evidence>
<evidence type="ECO:0000259" key="18">
    <source>
        <dbReference type="SMART" id="SM00079"/>
    </source>
</evidence>
<evidence type="ECO:0000256" key="17">
    <source>
        <dbReference type="SAM" id="Phobius"/>
    </source>
</evidence>
<dbReference type="Pfam" id="PF01094">
    <property type="entry name" value="ANF_receptor"/>
    <property type="match status" value="1"/>
</dbReference>
<feature type="domain" description="Ionotropic glutamate receptor C-terminal" evidence="18">
    <location>
        <begin position="458"/>
        <end position="807"/>
    </location>
</feature>
<comment type="subunit">
    <text evidence="3">May form heteromers.</text>
</comment>
<evidence type="ECO:0000256" key="9">
    <source>
        <dbReference type="ARBA" id="ARBA00023136"/>
    </source>
</evidence>
<keyword evidence="11" id="KW-0325">Glycoprotein</keyword>
<dbReference type="InterPro" id="IPR019594">
    <property type="entry name" value="Glu/Gly-bd"/>
</dbReference>
<feature type="transmembrane region" description="Helical" evidence="17">
    <location>
        <begin position="6"/>
        <end position="24"/>
    </location>
</feature>
<dbReference type="PIRSF" id="PIRSF037090">
    <property type="entry name" value="Iontro_Glu-like_rcpt_pln"/>
    <property type="match status" value="1"/>
</dbReference>
<dbReference type="InterPro" id="IPR001320">
    <property type="entry name" value="Iontro_rcpt_C"/>
</dbReference>
<feature type="region of interest" description="Disordered" evidence="16">
    <location>
        <begin position="904"/>
        <end position="943"/>
    </location>
</feature>
<keyword evidence="10 15" id="KW-0675">Receptor</keyword>
<evidence type="ECO:0000256" key="14">
    <source>
        <dbReference type="ARBA" id="ARBA00049638"/>
    </source>
</evidence>
<evidence type="ECO:0000256" key="3">
    <source>
        <dbReference type="ARBA" id="ARBA00011095"/>
    </source>
</evidence>
<evidence type="ECO:0000256" key="15">
    <source>
        <dbReference type="PIRNR" id="PIRNR037090"/>
    </source>
</evidence>
<evidence type="ECO:0000313" key="19">
    <source>
        <dbReference type="EMBL" id="KAK4482076.1"/>
    </source>
</evidence>
<dbReference type="Gene3D" id="1.10.287.70">
    <property type="match status" value="1"/>
</dbReference>